<evidence type="ECO:0000313" key="2">
    <source>
        <dbReference type="EMBL" id="GGV19806.1"/>
    </source>
</evidence>
<dbReference type="EMBL" id="BMTD01000021">
    <property type="protein sequence ID" value="GGV19806.1"/>
    <property type="molecule type" value="Genomic_DNA"/>
</dbReference>
<dbReference type="Proteomes" id="UP000618795">
    <property type="component" value="Unassembled WGS sequence"/>
</dbReference>
<name>A0A918IHT3_9ACTN</name>
<reference evidence="2" key="1">
    <citation type="journal article" date="2014" name="Int. J. Syst. Evol. Microbiol.">
        <title>Complete genome sequence of Corynebacterium casei LMG S-19264T (=DSM 44701T), isolated from a smear-ripened cheese.</title>
        <authorList>
            <consortium name="US DOE Joint Genome Institute (JGI-PGF)"/>
            <person name="Walter F."/>
            <person name="Albersmeier A."/>
            <person name="Kalinowski J."/>
            <person name="Ruckert C."/>
        </authorList>
    </citation>
    <scope>NUCLEOTIDE SEQUENCE</scope>
    <source>
        <strain evidence="2">JCM 4369</strain>
    </source>
</reference>
<accession>A0A918IHT3</accession>
<dbReference type="Gene3D" id="3.90.820.10">
    <property type="entry name" value="Structural Genomics, Unknown Function 30-nov-00 1gh9 Mol_id"/>
    <property type="match status" value="1"/>
</dbReference>
<feature type="domain" description="MbtH-like" evidence="1">
    <location>
        <begin position="3"/>
        <end position="53"/>
    </location>
</feature>
<comment type="caution">
    <text evidence="2">The sequence shown here is derived from an EMBL/GenBank/DDBJ whole genome shotgun (WGS) entry which is preliminary data.</text>
</comment>
<keyword evidence="3" id="KW-1185">Reference proteome</keyword>
<evidence type="ECO:0000259" key="1">
    <source>
        <dbReference type="SMART" id="SM00923"/>
    </source>
</evidence>
<sequence length="67" mass="7575">MAHPFDDPDGVYQVLVNAEQQHSLWPRHIPVPSGWTPVFGPDTRDACVDHIDSHWSDMRPASARATR</sequence>
<dbReference type="InterPro" id="IPR037407">
    <property type="entry name" value="MLP_fam"/>
</dbReference>
<protein>
    <submittedName>
        <fullName evidence="2">MbtH protein</fullName>
    </submittedName>
</protein>
<dbReference type="GO" id="GO:0019290">
    <property type="term" value="P:siderophore biosynthetic process"/>
    <property type="evidence" value="ECO:0007669"/>
    <property type="project" value="TreeGrafter"/>
</dbReference>
<dbReference type="PANTHER" id="PTHR38444:SF1">
    <property type="entry name" value="ENTEROBACTIN BIOSYNTHESIS PROTEIN YBDZ"/>
    <property type="match status" value="1"/>
</dbReference>
<evidence type="ECO:0000313" key="3">
    <source>
        <dbReference type="Proteomes" id="UP000618795"/>
    </source>
</evidence>
<dbReference type="SUPFAM" id="SSF160582">
    <property type="entry name" value="MbtH-like"/>
    <property type="match status" value="1"/>
</dbReference>
<proteinExistence type="predicted"/>
<dbReference type="SMART" id="SM00923">
    <property type="entry name" value="MbtH"/>
    <property type="match status" value="1"/>
</dbReference>
<organism evidence="2 3">
    <name type="scientific">Streptomyces filipinensis</name>
    <dbReference type="NCBI Taxonomy" id="66887"/>
    <lineage>
        <taxon>Bacteria</taxon>
        <taxon>Bacillati</taxon>
        <taxon>Actinomycetota</taxon>
        <taxon>Actinomycetes</taxon>
        <taxon>Kitasatosporales</taxon>
        <taxon>Streptomycetaceae</taxon>
        <taxon>Streptomyces</taxon>
    </lineage>
</organism>
<dbReference type="AlphaFoldDB" id="A0A918IHT3"/>
<dbReference type="InterPro" id="IPR005153">
    <property type="entry name" value="MbtH-like_dom"/>
</dbReference>
<dbReference type="GO" id="GO:0005829">
    <property type="term" value="C:cytosol"/>
    <property type="evidence" value="ECO:0007669"/>
    <property type="project" value="TreeGrafter"/>
</dbReference>
<dbReference type="Pfam" id="PF03621">
    <property type="entry name" value="MbtH"/>
    <property type="match status" value="1"/>
</dbReference>
<reference evidence="2" key="2">
    <citation type="submission" date="2020-09" db="EMBL/GenBank/DDBJ databases">
        <authorList>
            <person name="Sun Q."/>
            <person name="Ohkuma M."/>
        </authorList>
    </citation>
    <scope>NUCLEOTIDE SEQUENCE</scope>
    <source>
        <strain evidence="2">JCM 4369</strain>
    </source>
</reference>
<dbReference type="PANTHER" id="PTHR38444">
    <property type="entry name" value="ENTEROBACTIN BIOSYNTHESIS PROTEIN YBDZ"/>
    <property type="match status" value="1"/>
</dbReference>
<dbReference type="InterPro" id="IPR038020">
    <property type="entry name" value="MbtH-like_sf"/>
</dbReference>
<gene>
    <name evidence="2" type="primary">mbtH</name>
    <name evidence="2" type="ORF">GCM10010260_69730</name>
</gene>